<sequence>MFKVGLIILGVFLVLSTCDVVKEDEHFHDKDEFQAEFGDEDSDGNQFSEGTEDDHIEVREQSAFVQPKTVAVNNGKDLPPLTFLYCVSCGYKQAFDQFSSVIREKYPNIKIDGGNYPPVAWKAYVAQAISFAKIFILAIIMFGSNPFANFGYGYPAILQHAHNNKMSTCMMVFMLSNLAEQTLISTGAFEIYLDAEQLWSKLESGRVPSPPELIQLIDAQLAILGKGQARVEGFGDFTPSA</sequence>
<dbReference type="Proteomes" id="UP001152747">
    <property type="component" value="Unassembled WGS sequence"/>
</dbReference>
<proteinExistence type="predicted"/>
<dbReference type="Gene3D" id="3.40.30.10">
    <property type="entry name" value="Glutaredoxin"/>
    <property type="match status" value="1"/>
</dbReference>
<keyword evidence="1 3" id="KW-0732">Signal</keyword>
<evidence type="ECO:0000313" key="4">
    <source>
        <dbReference type="EMBL" id="CAI5455510.1"/>
    </source>
</evidence>
<dbReference type="EMBL" id="CANHGI010000006">
    <property type="protein sequence ID" value="CAI5455510.1"/>
    <property type="molecule type" value="Genomic_DNA"/>
</dbReference>
<dbReference type="InterPro" id="IPR011893">
    <property type="entry name" value="Selenoprotein_Rdx-typ"/>
</dbReference>
<dbReference type="NCBIfam" id="TIGR02174">
    <property type="entry name" value="CXXU_selWTH"/>
    <property type="match status" value="1"/>
</dbReference>
<name>A0A9P1J2M0_9PELO</name>
<evidence type="ECO:0008006" key="6">
    <source>
        <dbReference type="Google" id="ProtNLM"/>
    </source>
</evidence>
<protein>
    <recommendedName>
        <fullName evidence="6">SelT-like protein</fullName>
    </recommendedName>
</protein>
<gene>
    <name evidence="4" type="ORF">CAMP_LOCUS18147</name>
</gene>
<feature type="signal peptide" evidence="3">
    <location>
        <begin position="1"/>
        <end position="18"/>
    </location>
</feature>
<keyword evidence="2" id="KW-0676">Redox-active center</keyword>
<dbReference type="GO" id="GO:0005789">
    <property type="term" value="C:endoplasmic reticulum membrane"/>
    <property type="evidence" value="ECO:0007669"/>
    <property type="project" value="TreeGrafter"/>
</dbReference>
<reference evidence="4" key="1">
    <citation type="submission" date="2022-11" db="EMBL/GenBank/DDBJ databases">
        <authorList>
            <person name="Kikuchi T."/>
        </authorList>
    </citation>
    <scope>NUCLEOTIDE SEQUENCE</scope>
    <source>
        <strain evidence="4">PS1010</strain>
    </source>
</reference>
<dbReference type="AlphaFoldDB" id="A0A9P1J2M0"/>
<dbReference type="OrthoDB" id="60822at2759"/>
<comment type="caution">
    <text evidence="4">The sequence shown here is derived from an EMBL/GenBank/DDBJ whole genome shotgun (WGS) entry which is preliminary data.</text>
</comment>
<organism evidence="4 5">
    <name type="scientific">Caenorhabditis angaria</name>
    <dbReference type="NCBI Taxonomy" id="860376"/>
    <lineage>
        <taxon>Eukaryota</taxon>
        <taxon>Metazoa</taxon>
        <taxon>Ecdysozoa</taxon>
        <taxon>Nematoda</taxon>
        <taxon>Chromadorea</taxon>
        <taxon>Rhabditida</taxon>
        <taxon>Rhabditina</taxon>
        <taxon>Rhabditomorpha</taxon>
        <taxon>Rhabditoidea</taxon>
        <taxon>Rhabditidae</taxon>
        <taxon>Peloderinae</taxon>
        <taxon>Caenorhabditis</taxon>
    </lineage>
</organism>
<evidence type="ECO:0000256" key="3">
    <source>
        <dbReference type="SAM" id="SignalP"/>
    </source>
</evidence>
<dbReference type="SUPFAM" id="SSF52833">
    <property type="entry name" value="Thioredoxin-like"/>
    <property type="match status" value="1"/>
</dbReference>
<dbReference type="GO" id="GO:0045454">
    <property type="term" value="P:cell redox homeostasis"/>
    <property type="evidence" value="ECO:0007669"/>
    <property type="project" value="TreeGrafter"/>
</dbReference>
<keyword evidence="5" id="KW-1185">Reference proteome</keyword>
<feature type="chain" id="PRO_5040372941" description="SelT-like protein" evidence="3">
    <location>
        <begin position="19"/>
        <end position="241"/>
    </location>
</feature>
<dbReference type="GO" id="GO:0004791">
    <property type="term" value="F:thioredoxin-disulfide reductase (NADPH) activity"/>
    <property type="evidence" value="ECO:0007669"/>
    <property type="project" value="TreeGrafter"/>
</dbReference>
<evidence type="ECO:0000256" key="1">
    <source>
        <dbReference type="ARBA" id="ARBA00022729"/>
    </source>
</evidence>
<dbReference type="InterPro" id="IPR036249">
    <property type="entry name" value="Thioredoxin-like_sf"/>
</dbReference>
<dbReference type="Pfam" id="PF10262">
    <property type="entry name" value="Rdx"/>
    <property type="match status" value="1"/>
</dbReference>
<dbReference type="PANTHER" id="PTHR13544:SF0">
    <property type="entry name" value="THIOREDOXIN REDUCTASE-LIKE SELENOPROTEIN T"/>
    <property type="match status" value="1"/>
</dbReference>
<dbReference type="PANTHER" id="PTHR13544">
    <property type="entry name" value="SELENOPROTEIN T"/>
    <property type="match status" value="1"/>
</dbReference>
<dbReference type="InterPro" id="IPR019389">
    <property type="entry name" value="Selenoprotein_T"/>
</dbReference>
<evidence type="ECO:0000256" key="2">
    <source>
        <dbReference type="ARBA" id="ARBA00023284"/>
    </source>
</evidence>
<evidence type="ECO:0000313" key="5">
    <source>
        <dbReference type="Proteomes" id="UP001152747"/>
    </source>
</evidence>
<accession>A0A9P1J2M0</accession>